<keyword evidence="1" id="KW-0472">Membrane</keyword>
<dbReference type="eggNOG" id="COG1721">
    <property type="taxonomic scope" value="Bacteria"/>
</dbReference>
<dbReference type="PANTHER" id="PTHR34351:SF2">
    <property type="entry name" value="DUF58 DOMAIN-CONTAINING PROTEIN"/>
    <property type="match status" value="1"/>
</dbReference>
<reference evidence="3 4" key="1">
    <citation type="journal article" date="2009" name="PLoS ONE">
        <title>Genome analysis of the anaerobic thermohalophilic bacterium Halothermothrix orenii.</title>
        <authorList>
            <person name="Mavromatis K."/>
            <person name="Ivanova N."/>
            <person name="Anderson I."/>
            <person name="Lykidis A."/>
            <person name="Hooper S.D."/>
            <person name="Sun H."/>
            <person name="Kunin V."/>
            <person name="Lapidus A."/>
            <person name="Hugenholtz P."/>
            <person name="Patel B."/>
            <person name="Kyrpides N.C."/>
        </authorList>
    </citation>
    <scope>NUCLEOTIDE SEQUENCE [LARGE SCALE GENOMIC DNA]</scope>
    <source>
        <strain evidence="4">H 168 / OCM 544 / DSM 9562</strain>
    </source>
</reference>
<evidence type="ECO:0000313" key="3">
    <source>
        <dbReference type="EMBL" id="ACL70649.1"/>
    </source>
</evidence>
<dbReference type="RefSeq" id="WP_015923618.1">
    <property type="nucleotide sequence ID" value="NC_011899.1"/>
</dbReference>
<feature type="domain" description="DUF58" evidence="2">
    <location>
        <begin position="190"/>
        <end position="303"/>
    </location>
</feature>
<keyword evidence="1" id="KW-1133">Transmembrane helix</keyword>
<feature type="transmembrane region" description="Helical" evidence="1">
    <location>
        <begin position="23"/>
        <end position="45"/>
    </location>
</feature>
<dbReference type="EMBL" id="CP001098">
    <property type="protein sequence ID" value="ACL70649.1"/>
    <property type="molecule type" value="Genomic_DNA"/>
</dbReference>
<keyword evidence="4" id="KW-1185">Reference proteome</keyword>
<evidence type="ECO:0000313" key="4">
    <source>
        <dbReference type="Proteomes" id="UP000000719"/>
    </source>
</evidence>
<dbReference type="Pfam" id="PF01882">
    <property type="entry name" value="DUF58"/>
    <property type="match status" value="1"/>
</dbReference>
<evidence type="ECO:0000256" key="1">
    <source>
        <dbReference type="SAM" id="Phobius"/>
    </source>
</evidence>
<dbReference type="Proteomes" id="UP000000719">
    <property type="component" value="Chromosome"/>
</dbReference>
<dbReference type="OrthoDB" id="9789943at2"/>
<sequence length="391" mass="45265">MFKFIYPGLFLIFTGMLFELHEAYYPGYIFICLHLLIVFYNKYILNNIHVFHKIQDDRIFLTEKGSCQVKFQNKGRLPVFWLKVTEILPRGLGYKFRKEILSLKPGETKEWNLELKGIKRGYYRVGPLRWETGDIIGYEKYSGEVEATNPLIVYPRVKTLEELGLPSRLPFGEISWPRPIYQDPTQVVGIRDYNPGDSIKRVHWKATARTGNLQVKKYRSTVALEVAIILNLNSEDYGLKRLDYRTELAITTAASLGNYLARVKQPFSLLTNGKDPFVPRKGIITIPVGQGEHYFQKVLELLARIEINHDNRIHTLLDARPDLQWGSSVIIITALDTEELIKRSYKLNESGYSVRIIVVGDYVIHRQFLNRPFTSPLTIYRVGKENDLHGL</sequence>
<evidence type="ECO:0000259" key="2">
    <source>
        <dbReference type="Pfam" id="PF01882"/>
    </source>
</evidence>
<keyword evidence="1" id="KW-0812">Transmembrane</keyword>
<dbReference type="InterPro" id="IPR002881">
    <property type="entry name" value="DUF58"/>
</dbReference>
<proteinExistence type="predicted"/>
<organism evidence="3 4">
    <name type="scientific">Halothermothrix orenii (strain H 168 / OCM 544 / DSM 9562)</name>
    <dbReference type="NCBI Taxonomy" id="373903"/>
    <lineage>
        <taxon>Bacteria</taxon>
        <taxon>Bacillati</taxon>
        <taxon>Bacillota</taxon>
        <taxon>Clostridia</taxon>
        <taxon>Halanaerobiales</taxon>
        <taxon>Halothermotrichaceae</taxon>
        <taxon>Halothermothrix</taxon>
    </lineage>
</organism>
<name>B8CZD0_HALOH</name>
<dbReference type="PANTHER" id="PTHR34351">
    <property type="entry name" value="SLR1927 PROTEIN-RELATED"/>
    <property type="match status" value="1"/>
</dbReference>
<gene>
    <name evidence="3" type="ordered locus">Hore_19010</name>
</gene>
<dbReference type="STRING" id="373903.Hore_19010"/>
<accession>B8CZD0</accession>
<dbReference type="AlphaFoldDB" id="B8CZD0"/>
<dbReference type="KEGG" id="hor:Hore_19010"/>
<dbReference type="HOGENOM" id="CLU_026152_3_0_9"/>
<protein>
    <submittedName>
        <fullName evidence="3">Uncharacterized conserved protein (Some members contain a von Willebrand factor type A (VWA) domain)</fullName>
    </submittedName>
</protein>